<dbReference type="Pfam" id="PF04203">
    <property type="entry name" value="Sortase"/>
    <property type="match status" value="1"/>
</dbReference>
<dbReference type="Proteomes" id="UP000034852">
    <property type="component" value="Unassembled WGS sequence"/>
</dbReference>
<organism evidence="3 4">
    <name type="scientific">candidate division WS6 bacterium GW2011_GWA2_37_6</name>
    <dbReference type="NCBI Taxonomy" id="1619087"/>
    <lineage>
        <taxon>Bacteria</taxon>
        <taxon>Candidatus Dojkabacteria</taxon>
    </lineage>
</organism>
<dbReference type="Gene3D" id="2.40.260.10">
    <property type="entry name" value="Sortase"/>
    <property type="match status" value="1"/>
</dbReference>
<protein>
    <recommendedName>
        <fullName evidence="5">Sortase family protein</fullName>
    </recommendedName>
</protein>
<dbReference type="InterPro" id="IPR005754">
    <property type="entry name" value="Sortase"/>
</dbReference>
<evidence type="ECO:0000313" key="3">
    <source>
        <dbReference type="EMBL" id="KKQ35399.1"/>
    </source>
</evidence>
<evidence type="ECO:0008006" key="5">
    <source>
        <dbReference type="Google" id="ProtNLM"/>
    </source>
</evidence>
<dbReference type="AlphaFoldDB" id="A0A0G0JF59"/>
<comment type="caution">
    <text evidence="3">The sequence shown here is derived from an EMBL/GenBank/DDBJ whole genome shotgun (WGS) entry which is preliminary data.</text>
</comment>
<feature type="region of interest" description="Disordered" evidence="2">
    <location>
        <begin position="44"/>
        <end position="65"/>
    </location>
</feature>
<dbReference type="GO" id="GO:0016787">
    <property type="term" value="F:hydrolase activity"/>
    <property type="evidence" value="ECO:0007669"/>
    <property type="project" value="UniProtKB-KW"/>
</dbReference>
<dbReference type="EMBL" id="LBTH01000026">
    <property type="protein sequence ID" value="KKQ35399.1"/>
    <property type="molecule type" value="Genomic_DNA"/>
</dbReference>
<evidence type="ECO:0000256" key="1">
    <source>
        <dbReference type="ARBA" id="ARBA00022801"/>
    </source>
</evidence>
<dbReference type="InterPro" id="IPR023365">
    <property type="entry name" value="Sortase_dom-sf"/>
</dbReference>
<dbReference type="SUPFAM" id="SSF63817">
    <property type="entry name" value="Sortase"/>
    <property type="match status" value="1"/>
</dbReference>
<keyword evidence="1" id="KW-0378">Hydrolase</keyword>
<proteinExistence type="predicted"/>
<feature type="compositionally biased region" description="Polar residues" evidence="2">
    <location>
        <begin position="47"/>
        <end position="63"/>
    </location>
</feature>
<accession>A0A0G0JF59</accession>
<evidence type="ECO:0000313" key="4">
    <source>
        <dbReference type="Proteomes" id="UP000034852"/>
    </source>
</evidence>
<sequence>MSKKLVIATISFSLIVLFGLFANLNNTLFGEKILAAKEDNVPDVEGVNNSQSGENPNNLPQTEKLSDSIDDNIEEEFRIVISSVGISKDVVRNVSPSNSEEYLSVLNHSVAHGKYTLLPNEAIDSGNVYLFAHRQGSYNGKDIGFFKKLNEVQPGEEAYIYFDGHTYIYKFRSSVIISPKDTYVYTAYSPTPTLTLQTCEDGYSKRLILTFDLIGWY</sequence>
<name>A0A0G0JF59_9BACT</name>
<gene>
    <name evidence="3" type="ORF">US52_C0026G0002</name>
</gene>
<evidence type="ECO:0000256" key="2">
    <source>
        <dbReference type="SAM" id="MobiDB-lite"/>
    </source>
</evidence>
<reference evidence="3 4" key="1">
    <citation type="journal article" date="2015" name="Nature">
        <title>rRNA introns, odd ribosomes, and small enigmatic genomes across a large radiation of phyla.</title>
        <authorList>
            <person name="Brown C.T."/>
            <person name="Hug L.A."/>
            <person name="Thomas B.C."/>
            <person name="Sharon I."/>
            <person name="Castelle C.J."/>
            <person name="Singh A."/>
            <person name="Wilkins M.J."/>
            <person name="Williams K.H."/>
            <person name="Banfield J.F."/>
        </authorList>
    </citation>
    <scope>NUCLEOTIDE SEQUENCE [LARGE SCALE GENOMIC DNA]</scope>
</reference>